<dbReference type="InterPro" id="IPR050331">
    <property type="entry name" value="Zinc_finger"/>
</dbReference>
<evidence type="ECO:0000256" key="1">
    <source>
        <dbReference type="ARBA" id="ARBA00023015"/>
    </source>
</evidence>
<dbReference type="Gene3D" id="2.170.270.10">
    <property type="entry name" value="SET domain"/>
    <property type="match status" value="1"/>
</dbReference>
<dbReference type="GO" id="GO:0005634">
    <property type="term" value="C:nucleus"/>
    <property type="evidence" value="ECO:0007669"/>
    <property type="project" value="TreeGrafter"/>
</dbReference>
<dbReference type="InterPro" id="IPR036236">
    <property type="entry name" value="Znf_C2H2_sf"/>
</dbReference>
<dbReference type="RefSeq" id="XP_003747800.2">
    <property type="nucleotide sequence ID" value="XM_003747752.2"/>
</dbReference>
<feature type="region of interest" description="Disordered" evidence="4">
    <location>
        <begin position="168"/>
        <end position="193"/>
    </location>
</feature>
<dbReference type="InterPro" id="IPR013087">
    <property type="entry name" value="Znf_C2H2_type"/>
</dbReference>
<dbReference type="CTD" id="59336"/>
<evidence type="ECO:0000256" key="3">
    <source>
        <dbReference type="PROSITE-ProRule" id="PRU00042"/>
    </source>
</evidence>
<name>A0AAJ6QY97_9ACAR</name>
<keyword evidence="3" id="KW-0862">Zinc</keyword>
<feature type="domain" description="C2H2-type" evidence="5">
    <location>
        <begin position="258"/>
        <end position="286"/>
    </location>
</feature>
<accession>A0AAJ6QY97</accession>
<dbReference type="AlphaFoldDB" id="A0AAJ6QY97"/>
<dbReference type="PROSITE" id="PS50157">
    <property type="entry name" value="ZINC_FINGER_C2H2_2"/>
    <property type="match status" value="3"/>
</dbReference>
<evidence type="ECO:0000256" key="2">
    <source>
        <dbReference type="ARBA" id="ARBA00023163"/>
    </source>
</evidence>
<evidence type="ECO:0000256" key="4">
    <source>
        <dbReference type="SAM" id="MobiDB-lite"/>
    </source>
</evidence>
<dbReference type="PROSITE" id="PS00028">
    <property type="entry name" value="ZINC_FINGER_C2H2_1"/>
    <property type="match status" value="3"/>
</dbReference>
<protein>
    <submittedName>
        <fullName evidence="7">PR domain zinc finger protein 13</fullName>
    </submittedName>
</protein>
<dbReference type="KEGG" id="goe:100905112"/>
<dbReference type="PANTHER" id="PTHR16515">
    <property type="entry name" value="PR DOMAIN ZINC FINGER PROTEIN"/>
    <property type="match status" value="1"/>
</dbReference>
<dbReference type="InterPro" id="IPR046341">
    <property type="entry name" value="SET_dom_sf"/>
</dbReference>
<sequence length="402" mass="45417">MIEKETCVIAAEYLPVGIISMPVSADVPLEKILKCRLPEAEYKVEVDRGVLKLRNSPCRDAELSSLMRLAPDIHEQNVALVKTANFYVLQTTRAIQAGEELRFWFNLETSCELHIPVLTPRHILGNQRYVCDSCDATFPQPNILKAHLCLNRCSTDTLRDTRIEHEVGLAMTPETNTSNTSNDDEDEDDLSLTGDSRKKGHMCMFCGKVYSRRYGLKIHVRTHTGYKPLQCRFCQRPFSDPSNLNKHVRLHAELDSPYRCSLCDKALVRKRDLERHLKTKHCVRKETATRPTTMTTSSVSATAIIVDASGEESRHYPIIAVIRCTSRRRSENWFRIALTVHRGSQGGALLIAGVASFFLPWSTIVPKGRFMGGPLSLSHPLLMQSVKMSIILRRSEATERVV</sequence>
<evidence type="ECO:0000259" key="5">
    <source>
        <dbReference type="PROSITE" id="PS50157"/>
    </source>
</evidence>
<dbReference type="Pfam" id="PF00096">
    <property type="entry name" value="zf-C2H2"/>
    <property type="match status" value="3"/>
</dbReference>
<keyword evidence="6" id="KW-1185">Reference proteome</keyword>
<dbReference type="GO" id="GO:0008270">
    <property type="term" value="F:zinc ion binding"/>
    <property type="evidence" value="ECO:0007669"/>
    <property type="project" value="UniProtKB-KW"/>
</dbReference>
<keyword evidence="3" id="KW-0479">Metal-binding</keyword>
<dbReference type="FunFam" id="3.30.160.60:FF:000616">
    <property type="entry name" value="PR domain zinc finger protein 13"/>
    <property type="match status" value="1"/>
</dbReference>
<gene>
    <name evidence="7" type="primary">LOC100905112</name>
</gene>
<feature type="domain" description="C2H2-type" evidence="5">
    <location>
        <begin position="229"/>
        <end position="256"/>
    </location>
</feature>
<dbReference type="SUPFAM" id="SSF57667">
    <property type="entry name" value="beta-beta-alpha zinc fingers"/>
    <property type="match status" value="2"/>
</dbReference>
<organism evidence="6 7">
    <name type="scientific">Galendromus occidentalis</name>
    <name type="common">western predatory mite</name>
    <dbReference type="NCBI Taxonomy" id="34638"/>
    <lineage>
        <taxon>Eukaryota</taxon>
        <taxon>Metazoa</taxon>
        <taxon>Ecdysozoa</taxon>
        <taxon>Arthropoda</taxon>
        <taxon>Chelicerata</taxon>
        <taxon>Arachnida</taxon>
        <taxon>Acari</taxon>
        <taxon>Parasitiformes</taxon>
        <taxon>Mesostigmata</taxon>
        <taxon>Gamasina</taxon>
        <taxon>Phytoseioidea</taxon>
        <taxon>Phytoseiidae</taxon>
        <taxon>Typhlodrominae</taxon>
        <taxon>Galendromus</taxon>
    </lineage>
</organism>
<evidence type="ECO:0000313" key="6">
    <source>
        <dbReference type="Proteomes" id="UP000694867"/>
    </source>
</evidence>
<keyword evidence="2" id="KW-0804">Transcription</keyword>
<keyword evidence="1" id="KW-0805">Transcription regulation</keyword>
<reference evidence="7" key="1">
    <citation type="submission" date="2025-08" db="UniProtKB">
        <authorList>
            <consortium name="RefSeq"/>
        </authorList>
    </citation>
    <scope>IDENTIFICATION</scope>
</reference>
<dbReference type="PANTHER" id="PTHR16515:SF21">
    <property type="entry name" value="PR DOMAIN ZINC FINGER PROTEIN 13"/>
    <property type="match status" value="1"/>
</dbReference>
<proteinExistence type="predicted"/>
<evidence type="ECO:0000313" key="7">
    <source>
        <dbReference type="RefSeq" id="XP_003747800.2"/>
    </source>
</evidence>
<dbReference type="GO" id="GO:0010468">
    <property type="term" value="P:regulation of gene expression"/>
    <property type="evidence" value="ECO:0007669"/>
    <property type="project" value="TreeGrafter"/>
</dbReference>
<feature type="domain" description="C2H2-type" evidence="5">
    <location>
        <begin position="201"/>
        <end position="228"/>
    </location>
</feature>
<dbReference type="Proteomes" id="UP000694867">
    <property type="component" value="Unplaced"/>
</dbReference>
<dbReference type="SMART" id="SM00355">
    <property type="entry name" value="ZnF_C2H2"/>
    <property type="match status" value="4"/>
</dbReference>
<dbReference type="GeneID" id="100905112"/>
<dbReference type="Gene3D" id="3.30.160.60">
    <property type="entry name" value="Classic Zinc Finger"/>
    <property type="match status" value="3"/>
</dbReference>
<keyword evidence="3" id="KW-0863">Zinc-finger</keyword>